<dbReference type="Pfam" id="PF02470">
    <property type="entry name" value="MlaD"/>
    <property type="match status" value="1"/>
</dbReference>
<proteinExistence type="predicted"/>
<keyword evidence="4" id="KW-1185">Reference proteome</keyword>
<sequence length="415" mass="43256">MTRNLHRDDVRKFGVGVVTIAVGGAIAWVGMTVQTGGELPARSYTEVQAVFADAGTLKKQQKVTQDGVRVGIVTDIEYVEGDALVTMRLDGEHALHADATARIGNESALGKKLVEIDPGTEAAGDLDGAIPDEQTVDATSLDDVFAAFPEESRAGLATGVQNLGGGLLGHGQDLQDVTTVAPDLLADTQVLGAALNDPATDLDGLLVSADRLATSFVGREDQLAGLLDGAATTLEAVAVDGGAPLDETLQRAPETLVTAREGLAAVHEPIGQVADAAAALRPSVDEIVAAVPDLRGFLTESPPVAQTVQQFTREAEPAVRALVPAVADLRPVVTRLGRTLALTDPFLTELAPYVPDAGRLFSLHDLLSGNYGPDKHYFSAQLSFPGLHTLSLPDPLADVDAYPGAGQAWGRSYDD</sequence>
<evidence type="ECO:0000313" key="4">
    <source>
        <dbReference type="Proteomes" id="UP000468687"/>
    </source>
</evidence>
<comment type="caution">
    <text evidence="3">The sequence shown here is derived from an EMBL/GenBank/DDBJ whole genome shotgun (WGS) entry which is preliminary data.</text>
</comment>
<name>A0A6P0HH10_9ACTN</name>
<dbReference type="EMBL" id="JAAGXA010000003">
    <property type="protein sequence ID" value="NEN77871.1"/>
    <property type="molecule type" value="Genomic_DNA"/>
</dbReference>
<keyword evidence="1" id="KW-0812">Transmembrane</keyword>
<reference evidence="3 4" key="1">
    <citation type="journal article" date="2014" name="Int. J. Syst. Evol. Microbiol.">
        <title>Nocardioides zeae sp. nov., isolated from the stem of Zea mays.</title>
        <authorList>
            <person name="Glaeser S.P."/>
            <person name="McInroy J.A."/>
            <person name="Busse H.J."/>
            <person name="Kampfer P."/>
        </authorList>
    </citation>
    <scope>NUCLEOTIDE SEQUENCE [LARGE SCALE GENOMIC DNA]</scope>
    <source>
        <strain evidence="3 4">JCM 30728</strain>
    </source>
</reference>
<keyword evidence="1" id="KW-1133">Transmembrane helix</keyword>
<dbReference type="InterPro" id="IPR003399">
    <property type="entry name" value="Mce/MlaD"/>
</dbReference>
<evidence type="ECO:0000256" key="1">
    <source>
        <dbReference type="SAM" id="Phobius"/>
    </source>
</evidence>
<gene>
    <name evidence="3" type="ORF">G3T38_06235</name>
</gene>
<evidence type="ECO:0000259" key="2">
    <source>
        <dbReference type="Pfam" id="PF02470"/>
    </source>
</evidence>
<protein>
    <submittedName>
        <fullName evidence="3">MCE family protein</fullName>
    </submittedName>
</protein>
<organism evidence="3 4">
    <name type="scientific">Nocardioides zeae</name>
    <dbReference type="NCBI Taxonomy" id="1457234"/>
    <lineage>
        <taxon>Bacteria</taxon>
        <taxon>Bacillati</taxon>
        <taxon>Actinomycetota</taxon>
        <taxon>Actinomycetes</taxon>
        <taxon>Propionibacteriales</taxon>
        <taxon>Nocardioidaceae</taxon>
        <taxon>Nocardioides</taxon>
    </lineage>
</organism>
<accession>A0A6P0HH10</accession>
<dbReference type="Proteomes" id="UP000468687">
    <property type="component" value="Unassembled WGS sequence"/>
</dbReference>
<keyword evidence="1" id="KW-0472">Membrane</keyword>
<evidence type="ECO:0000313" key="3">
    <source>
        <dbReference type="EMBL" id="NEN77871.1"/>
    </source>
</evidence>
<dbReference type="AlphaFoldDB" id="A0A6P0HH10"/>
<dbReference type="InterPro" id="IPR052336">
    <property type="entry name" value="MlaD_Phospholipid_Transporter"/>
</dbReference>
<feature type="transmembrane region" description="Helical" evidence="1">
    <location>
        <begin position="12"/>
        <end position="31"/>
    </location>
</feature>
<dbReference type="PANTHER" id="PTHR33371:SF4">
    <property type="entry name" value="INTERMEMBRANE PHOSPHOLIPID TRANSPORT SYSTEM BINDING PROTEIN MLAD"/>
    <property type="match status" value="1"/>
</dbReference>
<dbReference type="PANTHER" id="PTHR33371">
    <property type="entry name" value="INTERMEMBRANE PHOSPHOLIPID TRANSPORT SYSTEM BINDING PROTEIN MLAD-RELATED"/>
    <property type="match status" value="1"/>
</dbReference>
<feature type="domain" description="Mce/MlaD" evidence="2">
    <location>
        <begin position="44"/>
        <end position="119"/>
    </location>
</feature>
<dbReference type="RefSeq" id="WP_163771228.1">
    <property type="nucleotide sequence ID" value="NZ_JAAGXA010000003.1"/>
</dbReference>